<gene>
    <name evidence="1" type="ORF">BWX89_00702</name>
</gene>
<sequence>MNAGMEKIMRNDDFYRCPRCGSLYFKCFTCGQIYCECDGNKDMCPECDPVDTTYADFEDLVDLYNSTVFDDSDDE</sequence>
<dbReference type="Proteomes" id="UP000485562">
    <property type="component" value="Unassembled WGS sequence"/>
</dbReference>
<protein>
    <submittedName>
        <fullName evidence="1">Uncharacterized protein</fullName>
    </submittedName>
</protein>
<evidence type="ECO:0000313" key="1">
    <source>
        <dbReference type="EMBL" id="OQB74003.1"/>
    </source>
</evidence>
<accession>A0A1V6CAT5</accession>
<organism evidence="1">
    <name type="scientific">candidate division TA06 bacterium ADurb.Bin131</name>
    <dbReference type="NCBI Taxonomy" id="1852827"/>
    <lineage>
        <taxon>Bacteria</taxon>
        <taxon>Bacteria division TA06</taxon>
    </lineage>
</organism>
<comment type="caution">
    <text evidence="1">The sequence shown here is derived from an EMBL/GenBank/DDBJ whole genome shotgun (WGS) entry which is preliminary data.</text>
</comment>
<proteinExistence type="predicted"/>
<name>A0A1V6CAT5_UNCT6</name>
<reference evidence="1" key="1">
    <citation type="submission" date="2017-02" db="EMBL/GenBank/DDBJ databases">
        <title>Delving into the versatile metabolic prowess of the omnipresent phylum Bacteroidetes.</title>
        <authorList>
            <person name="Nobu M.K."/>
            <person name="Mei R."/>
            <person name="Narihiro T."/>
            <person name="Kuroda K."/>
            <person name="Liu W.-T."/>
        </authorList>
    </citation>
    <scope>NUCLEOTIDE SEQUENCE</scope>
    <source>
        <strain evidence="1">ADurb.Bin131</strain>
    </source>
</reference>
<dbReference type="EMBL" id="MWDQ01000054">
    <property type="protein sequence ID" value="OQB74003.1"/>
    <property type="molecule type" value="Genomic_DNA"/>
</dbReference>
<dbReference type="AlphaFoldDB" id="A0A1V6CAT5"/>